<organism evidence="1 2">
    <name type="scientific">Vibrio cholerae</name>
    <dbReference type="NCBI Taxonomy" id="666"/>
    <lineage>
        <taxon>Bacteria</taxon>
        <taxon>Pseudomonadati</taxon>
        <taxon>Pseudomonadota</taxon>
        <taxon>Gammaproteobacteria</taxon>
        <taxon>Vibrionales</taxon>
        <taxon>Vibrionaceae</taxon>
        <taxon>Vibrio</taxon>
    </lineage>
</organism>
<gene>
    <name evidence="1" type="ORF">ERS013201_00730</name>
</gene>
<name>A0A655VJ68_VIBCL</name>
<evidence type="ECO:0000313" key="2">
    <source>
        <dbReference type="Proteomes" id="UP000046067"/>
    </source>
</evidence>
<evidence type="ECO:0000313" key="1">
    <source>
        <dbReference type="EMBL" id="CSB70284.1"/>
    </source>
</evidence>
<dbReference type="Proteomes" id="UP000046067">
    <property type="component" value="Unassembled WGS sequence"/>
</dbReference>
<proteinExistence type="predicted"/>
<protein>
    <submittedName>
        <fullName evidence="1">Uncharacterized protein</fullName>
    </submittedName>
</protein>
<dbReference type="EMBL" id="CWQJ01000003">
    <property type="protein sequence ID" value="CSB70284.1"/>
    <property type="molecule type" value="Genomic_DNA"/>
</dbReference>
<reference evidence="1 2" key="1">
    <citation type="submission" date="2015-07" db="EMBL/GenBank/DDBJ databases">
        <authorList>
            <consortium name="Pathogen Informatics"/>
        </authorList>
    </citation>
    <scope>NUCLEOTIDE SEQUENCE [LARGE SCALE GENOMIC DNA]</scope>
    <source>
        <strain evidence="1 2">A325</strain>
    </source>
</reference>
<accession>A0A655VJ68</accession>
<sequence length="108" mass="12814">MDLTTCCNNSLLFHGTVVARKINQCTATTSANAFHFDQRAGCPVLFHIGRKSEHFNRHRRGIRHFFQRNLQNRLIKRFCTFQIIYINFKPTYRIIEHDVTFIWSVTIL</sequence>
<dbReference type="AlphaFoldDB" id="A0A655VJ68"/>